<dbReference type="GO" id="GO:0000976">
    <property type="term" value="F:transcription cis-regulatory region binding"/>
    <property type="evidence" value="ECO:0007669"/>
    <property type="project" value="TreeGrafter"/>
</dbReference>
<keyword evidence="4" id="KW-0804">Transcription</keyword>
<name>A0A7Y0L646_9FIRM</name>
<proteinExistence type="inferred from homology"/>
<dbReference type="InterPro" id="IPR036388">
    <property type="entry name" value="WH-like_DNA-bd_sf"/>
</dbReference>
<evidence type="ECO:0000256" key="3">
    <source>
        <dbReference type="ARBA" id="ARBA00023125"/>
    </source>
</evidence>
<dbReference type="EMBL" id="JABBVZ010000041">
    <property type="protein sequence ID" value="NMP23145.1"/>
    <property type="molecule type" value="Genomic_DNA"/>
</dbReference>
<evidence type="ECO:0000256" key="2">
    <source>
        <dbReference type="ARBA" id="ARBA00023015"/>
    </source>
</evidence>
<dbReference type="SUPFAM" id="SSF53850">
    <property type="entry name" value="Periplasmic binding protein-like II"/>
    <property type="match status" value="1"/>
</dbReference>
<comment type="caution">
    <text evidence="6">The sequence shown here is derived from an EMBL/GenBank/DDBJ whole genome shotgun (WGS) entry which is preliminary data.</text>
</comment>
<protein>
    <submittedName>
        <fullName evidence="6">LysR family transcriptional regulator</fullName>
    </submittedName>
</protein>
<dbReference type="SUPFAM" id="SSF46785">
    <property type="entry name" value="Winged helix' DNA-binding domain"/>
    <property type="match status" value="1"/>
</dbReference>
<dbReference type="CDD" id="cd05466">
    <property type="entry name" value="PBP2_LTTR_substrate"/>
    <property type="match status" value="1"/>
</dbReference>
<dbReference type="PROSITE" id="PS50931">
    <property type="entry name" value="HTH_LYSR"/>
    <property type="match status" value="1"/>
</dbReference>
<dbReference type="Gene3D" id="1.10.10.10">
    <property type="entry name" value="Winged helix-like DNA-binding domain superfamily/Winged helix DNA-binding domain"/>
    <property type="match status" value="1"/>
</dbReference>
<dbReference type="Gene3D" id="3.40.190.290">
    <property type="match status" value="1"/>
</dbReference>
<dbReference type="Proteomes" id="UP000533476">
    <property type="component" value="Unassembled WGS sequence"/>
</dbReference>
<dbReference type="PANTHER" id="PTHR30126:SF21">
    <property type="entry name" value="TRANSCRIPTIONAL REGULATOR-RELATED"/>
    <property type="match status" value="1"/>
</dbReference>
<evidence type="ECO:0000256" key="4">
    <source>
        <dbReference type="ARBA" id="ARBA00023163"/>
    </source>
</evidence>
<dbReference type="PRINTS" id="PR00039">
    <property type="entry name" value="HTHLYSR"/>
</dbReference>
<reference evidence="6 7" key="1">
    <citation type="submission" date="2020-04" db="EMBL/GenBank/DDBJ databases">
        <authorList>
            <person name="Zhang R."/>
            <person name="Schippers A."/>
        </authorList>
    </citation>
    <scope>NUCLEOTIDE SEQUENCE [LARGE SCALE GENOMIC DNA]</scope>
    <source>
        <strain evidence="6 7">DSM 109850</strain>
    </source>
</reference>
<dbReference type="InterPro" id="IPR005119">
    <property type="entry name" value="LysR_subst-bd"/>
</dbReference>
<accession>A0A7Y0L646</accession>
<organism evidence="6 7">
    <name type="scientific">Sulfobacillus harzensis</name>
    <dbReference type="NCBI Taxonomy" id="2729629"/>
    <lineage>
        <taxon>Bacteria</taxon>
        <taxon>Bacillati</taxon>
        <taxon>Bacillota</taxon>
        <taxon>Clostridia</taxon>
        <taxon>Eubacteriales</taxon>
        <taxon>Clostridiales Family XVII. Incertae Sedis</taxon>
        <taxon>Sulfobacillus</taxon>
    </lineage>
</organism>
<evidence type="ECO:0000259" key="5">
    <source>
        <dbReference type="PROSITE" id="PS50931"/>
    </source>
</evidence>
<dbReference type="Pfam" id="PF03466">
    <property type="entry name" value="LysR_substrate"/>
    <property type="match status" value="1"/>
</dbReference>
<dbReference type="AlphaFoldDB" id="A0A7Y0L646"/>
<keyword evidence="7" id="KW-1185">Reference proteome</keyword>
<sequence length="293" mass="32777">MDRDQIETVLAVERFGSFTRAADALHVTQSTVTARVRQLESELGISIWERTTRRLVLTPEGTRLMALFKRTSILFERMFEVADERTVLRHVVIGSVHSQWSSGILPLLTRWAKSHPSVTWRLITGHSRELLDGVRDGVLDAAITYFPAGEHGLQSTLLAEQRIALLGAPNTVKEWATPMDLPHFPLAYVNWGEPFTSWFQREFDSWTPTVQVDQAPLLIEILASGGYVGFMPRALAQPAVAEGKLVEVAFHPGFPTPLRSVYLVSSERALARGLIADVWHYLTVRGPDVLSRG</sequence>
<feature type="domain" description="HTH lysR-type" evidence="5">
    <location>
        <begin position="1"/>
        <end position="58"/>
    </location>
</feature>
<dbReference type="InterPro" id="IPR036390">
    <property type="entry name" value="WH_DNA-bd_sf"/>
</dbReference>
<keyword evidence="3" id="KW-0238">DNA-binding</keyword>
<keyword evidence="2" id="KW-0805">Transcription regulation</keyword>
<dbReference type="RefSeq" id="WP_169100155.1">
    <property type="nucleotide sequence ID" value="NZ_JABBVZ010000041.1"/>
</dbReference>
<dbReference type="InterPro" id="IPR000847">
    <property type="entry name" value="LysR_HTH_N"/>
</dbReference>
<dbReference type="Pfam" id="PF00126">
    <property type="entry name" value="HTH_1"/>
    <property type="match status" value="1"/>
</dbReference>
<evidence type="ECO:0000256" key="1">
    <source>
        <dbReference type="ARBA" id="ARBA00009437"/>
    </source>
</evidence>
<comment type="similarity">
    <text evidence="1">Belongs to the LysR transcriptional regulatory family.</text>
</comment>
<dbReference type="PANTHER" id="PTHR30126">
    <property type="entry name" value="HTH-TYPE TRANSCRIPTIONAL REGULATOR"/>
    <property type="match status" value="1"/>
</dbReference>
<gene>
    <name evidence="6" type="ORF">HIJ39_12420</name>
</gene>
<dbReference type="GO" id="GO:0003700">
    <property type="term" value="F:DNA-binding transcription factor activity"/>
    <property type="evidence" value="ECO:0007669"/>
    <property type="project" value="InterPro"/>
</dbReference>
<evidence type="ECO:0000313" key="6">
    <source>
        <dbReference type="EMBL" id="NMP23145.1"/>
    </source>
</evidence>
<evidence type="ECO:0000313" key="7">
    <source>
        <dbReference type="Proteomes" id="UP000533476"/>
    </source>
</evidence>